<sequence length="255" mass="27808">MTGPIDDDEIEIEIERETWSGMDRPAHDGRKPDHQSSTDGTADTTAPERALEDELGRIDLLTTPDGYVEGRVTGLESIDERTVQLEVTLPHDDVTVFTLEKPIPWSERFLLARIVEDVGYDAASIGHLVGEPIYLDRIDDEPRADDKEWWATPIRTASDAVVASLLSDRYRLEKNTAPRWRLVDPLERPTEEDERTLERASSVIAAGLVVLGSIIAAGGAVVGATGGLSVSSTVLGFALPGLILVWFGLAVLLGE</sequence>
<dbReference type="Proteomes" id="UP000326170">
    <property type="component" value="Chromosome"/>
</dbReference>
<dbReference type="OrthoDB" id="267584at2157"/>
<organism evidence="3 4">
    <name type="scientific">Natronorubrum aibiense</name>
    <dbReference type="NCBI Taxonomy" id="348826"/>
    <lineage>
        <taxon>Archaea</taxon>
        <taxon>Methanobacteriati</taxon>
        <taxon>Methanobacteriota</taxon>
        <taxon>Stenosarchaea group</taxon>
        <taxon>Halobacteria</taxon>
        <taxon>Halobacteriales</taxon>
        <taxon>Natrialbaceae</taxon>
        <taxon>Natronorubrum</taxon>
    </lineage>
</organism>
<keyword evidence="2" id="KW-1133">Transmembrane helix</keyword>
<feature type="transmembrane region" description="Helical" evidence="2">
    <location>
        <begin position="203"/>
        <end position="228"/>
    </location>
</feature>
<feature type="compositionally biased region" description="Acidic residues" evidence="1">
    <location>
        <begin position="1"/>
        <end position="12"/>
    </location>
</feature>
<reference evidence="3 4" key="1">
    <citation type="journal article" date="2007" name="Int. J. Syst. Evol. Microbiol.">
        <title>Natronorubrum sulfidifaciens sp. nov., an extremely haloalkaliphilic archaeon isolated from Aiding salt lake in Xin-Jiang, China.</title>
        <authorList>
            <person name="Cui H.L."/>
            <person name="Tohty D."/>
            <person name="Liu H.C."/>
            <person name="Liu S.J."/>
            <person name="Oren A."/>
            <person name="Zhou P.J."/>
        </authorList>
    </citation>
    <scope>NUCLEOTIDE SEQUENCE [LARGE SCALE GENOMIC DNA]</scope>
    <source>
        <strain evidence="3 4">7-3</strain>
    </source>
</reference>
<feature type="compositionally biased region" description="Basic and acidic residues" evidence="1">
    <location>
        <begin position="13"/>
        <end position="36"/>
    </location>
</feature>
<dbReference type="AlphaFoldDB" id="A0A5P9P329"/>
<dbReference type="GeneID" id="42300970"/>
<evidence type="ECO:0000256" key="1">
    <source>
        <dbReference type="SAM" id="MobiDB-lite"/>
    </source>
</evidence>
<keyword evidence="2" id="KW-0812">Transmembrane</keyword>
<evidence type="ECO:0000313" key="4">
    <source>
        <dbReference type="Proteomes" id="UP000326170"/>
    </source>
</evidence>
<keyword evidence="4" id="KW-1185">Reference proteome</keyword>
<dbReference type="KEGG" id="nas:GCU68_07945"/>
<name>A0A5P9P329_9EURY</name>
<feature type="region of interest" description="Disordered" evidence="1">
    <location>
        <begin position="1"/>
        <end position="50"/>
    </location>
</feature>
<dbReference type="RefSeq" id="WP_152940491.1">
    <property type="nucleotide sequence ID" value="NZ_CP045488.1"/>
</dbReference>
<evidence type="ECO:0000256" key="2">
    <source>
        <dbReference type="SAM" id="Phobius"/>
    </source>
</evidence>
<keyword evidence="2" id="KW-0472">Membrane</keyword>
<accession>A0A5P9P329</accession>
<evidence type="ECO:0000313" key="3">
    <source>
        <dbReference type="EMBL" id="QFU82456.1"/>
    </source>
</evidence>
<feature type="transmembrane region" description="Helical" evidence="2">
    <location>
        <begin position="234"/>
        <end position="253"/>
    </location>
</feature>
<dbReference type="EMBL" id="CP045488">
    <property type="protein sequence ID" value="QFU82456.1"/>
    <property type="molecule type" value="Genomic_DNA"/>
</dbReference>
<proteinExistence type="predicted"/>
<gene>
    <name evidence="3" type="ORF">GCU68_07945</name>
</gene>
<protein>
    <submittedName>
        <fullName evidence="3">Uncharacterized protein</fullName>
    </submittedName>
</protein>